<keyword evidence="6" id="KW-0067">ATP-binding</keyword>
<evidence type="ECO:0000256" key="6">
    <source>
        <dbReference type="ARBA" id="ARBA00022840"/>
    </source>
</evidence>
<dbReference type="Gene3D" id="3.30.200.20">
    <property type="entry name" value="Phosphorylase Kinase, domain 1"/>
    <property type="match status" value="1"/>
</dbReference>
<dbReference type="GO" id="GO:0004674">
    <property type="term" value="F:protein serine/threonine kinase activity"/>
    <property type="evidence" value="ECO:0007669"/>
    <property type="project" value="UniProtKB-KW"/>
</dbReference>
<evidence type="ECO:0000256" key="4">
    <source>
        <dbReference type="ARBA" id="ARBA00022741"/>
    </source>
</evidence>
<keyword evidence="2" id="KW-0723">Serine/threonine-protein kinase</keyword>
<evidence type="ECO:0000313" key="10">
    <source>
        <dbReference type="EMBL" id="PZD74593.1"/>
    </source>
</evidence>
<dbReference type="PANTHER" id="PTHR24363:SF0">
    <property type="entry name" value="SERINE_THREONINE KINASE LIKE DOMAIN CONTAINING 1"/>
    <property type="match status" value="1"/>
</dbReference>
<keyword evidence="5 10" id="KW-0418">Kinase</keyword>
<proteinExistence type="predicted"/>
<evidence type="ECO:0000256" key="8">
    <source>
        <dbReference type="ARBA" id="ARBA00048679"/>
    </source>
</evidence>
<keyword evidence="11" id="KW-1185">Reference proteome</keyword>
<comment type="caution">
    <text evidence="10">The sequence shown here is derived from an EMBL/GenBank/DDBJ whole genome shotgun (WGS) entry which is preliminary data.</text>
</comment>
<dbReference type="GO" id="GO:0106310">
    <property type="term" value="F:protein serine kinase activity"/>
    <property type="evidence" value="ECO:0007669"/>
    <property type="project" value="RHEA"/>
</dbReference>
<evidence type="ECO:0000256" key="2">
    <source>
        <dbReference type="ARBA" id="ARBA00022527"/>
    </source>
</evidence>
<gene>
    <name evidence="10" type="primary">spkB_6</name>
    <name evidence="10" type="ORF">C1752_01096</name>
</gene>
<dbReference type="InterPro" id="IPR000719">
    <property type="entry name" value="Prot_kinase_dom"/>
</dbReference>
<dbReference type="SUPFAM" id="SSF56112">
    <property type="entry name" value="Protein kinase-like (PK-like)"/>
    <property type="match status" value="1"/>
</dbReference>
<comment type="catalytic activity">
    <reaction evidence="8">
        <text>L-seryl-[protein] + ATP = O-phospho-L-seryl-[protein] + ADP + H(+)</text>
        <dbReference type="Rhea" id="RHEA:17989"/>
        <dbReference type="Rhea" id="RHEA-COMP:9863"/>
        <dbReference type="Rhea" id="RHEA-COMP:11604"/>
        <dbReference type="ChEBI" id="CHEBI:15378"/>
        <dbReference type="ChEBI" id="CHEBI:29999"/>
        <dbReference type="ChEBI" id="CHEBI:30616"/>
        <dbReference type="ChEBI" id="CHEBI:83421"/>
        <dbReference type="ChEBI" id="CHEBI:456216"/>
        <dbReference type="EC" id="2.7.11.1"/>
    </reaction>
</comment>
<dbReference type="AlphaFoldDB" id="A0A2W1JMP3"/>
<evidence type="ECO:0000256" key="7">
    <source>
        <dbReference type="ARBA" id="ARBA00047899"/>
    </source>
</evidence>
<evidence type="ECO:0000259" key="9">
    <source>
        <dbReference type="PROSITE" id="PS50011"/>
    </source>
</evidence>
<dbReference type="Gene3D" id="1.10.510.10">
    <property type="entry name" value="Transferase(Phosphotransferase) domain 1"/>
    <property type="match status" value="1"/>
</dbReference>
<dbReference type="RefSeq" id="WP_110985033.1">
    <property type="nucleotide sequence ID" value="NZ_CAWNWM010000002.1"/>
</dbReference>
<dbReference type="CDD" id="cd14014">
    <property type="entry name" value="STKc_PknB_like"/>
    <property type="match status" value="1"/>
</dbReference>
<sequence>MTFSQPQLPDFSNQGYRVEKMLGRNKQGGRVTYLATALSPAQPVVIKQFQFAQTGAQWSDYDAHQRELGMLQQLSHPSIPAYLDAFETKAGFCLVQEYKDAPSLAEPRSFTEAEVKEVAIATLKVLIYLQQQTPPIIHRDLKPENILVDQNLQVYLVDFGLARLEGDDLAASSIVKGTLGFMPPEQLFNRPLTPASDLYGLGATLTCLLSRTPSAAIGQLMDETGRIKYKPLLPHLESGFSRWLGKMVAPKLEDRYASAAEALDALNVRHKPGVVKVVIALGGVAILSSAGFLWTNLRPASVPSLSGPLVRLRKTQSCVGCDLSGVNLKGTDLRSVDLTGANLQGADLRKADLRGAYLARANLTSAQIEGAILASTDLRGATMPDGSIHP</sequence>
<evidence type="ECO:0000256" key="3">
    <source>
        <dbReference type="ARBA" id="ARBA00022679"/>
    </source>
</evidence>
<dbReference type="InterPro" id="IPR008271">
    <property type="entry name" value="Ser/Thr_kinase_AS"/>
</dbReference>
<dbReference type="PANTHER" id="PTHR24363">
    <property type="entry name" value="SERINE/THREONINE PROTEIN KINASE"/>
    <property type="match status" value="1"/>
</dbReference>
<reference evidence="10 11" key="1">
    <citation type="journal article" date="2018" name="Sci. Rep.">
        <title>A novel species of the marine cyanobacterium Acaryochloris with a unique pigment content and lifestyle.</title>
        <authorList>
            <person name="Partensky F."/>
            <person name="Six C."/>
            <person name="Ratin M."/>
            <person name="Garczarek L."/>
            <person name="Vaulot D."/>
            <person name="Probert I."/>
            <person name="Calteau A."/>
            <person name="Gourvil P."/>
            <person name="Marie D."/>
            <person name="Grebert T."/>
            <person name="Bouchier C."/>
            <person name="Le Panse S."/>
            <person name="Gachenot M."/>
            <person name="Rodriguez F."/>
            <person name="Garrido J.L."/>
        </authorList>
    </citation>
    <scope>NUCLEOTIDE SEQUENCE [LARGE SCALE GENOMIC DNA]</scope>
    <source>
        <strain evidence="10 11">RCC1774</strain>
    </source>
</reference>
<dbReference type="Pfam" id="PF00805">
    <property type="entry name" value="Pentapeptide"/>
    <property type="match status" value="1"/>
</dbReference>
<evidence type="ECO:0000256" key="1">
    <source>
        <dbReference type="ARBA" id="ARBA00012513"/>
    </source>
</evidence>
<dbReference type="Proteomes" id="UP000248857">
    <property type="component" value="Unassembled WGS sequence"/>
</dbReference>
<dbReference type="EC" id="2.7.11.1" evidence="1"/>
<evidence type="ECO:0000256" key="5">
    <source>
        <dbReference type="ARBA" id="ARBA00022777"/>
    </source>
</evidence>
<dbReference type="EMBL" id="PQWO01000002">
    <property type="protein sequence ID" value="PZD74593.1"/>
    <property type="molecule type" value="Genomic_DNA"/>
</dbReference>
<name>A0A2W1JMP3_9CYAN</name>
<dbReference type="Gene3D" id="2.160.20.80">
    <property type="entry name" value="E3 ubiquitin-protein ligase SopA"/>
    <property type="match status" value="1"/>
</dbReference>
<protein>
    <recommendedName>
        <fullName evidence="1">non-specific serine/threonine protein kinase</fullName>
        <ecNumber evidence="1">2.7.11.1</ecNumber>
    </recommendedName>
</protein>
<dbReference type="InterPro" id="IPR001646">
    <property type="entry name" value="5peptide_repeat"/>
</dbReference>
<dbReference type="GO" id="GO:0005524">
    <property type="term" value="F:ATP binding"/>
    <property type="evidence" value="ECO:0007669"/>
    <property type="project" value="UniProtKB-KW"/>
</dbReference>
<dbReference type="Pfam" id="PF00069">
    <property type="entry name" value="Pkinase"/>
    <property type="match status" value="1"/>
</dbReference>
<dbReference type="SUPFAM" id="SSF141571">
    <property type="entry name" value="Pentapeptide repeat-like"/>
    <property type="match status" value="1"/>
</dbReference>
<evidence type="ECO:0000313" key="11">
    <source>
        <dbReference type="Proteomes" id="UP000248857"/>
    </source>
</evidence>
<accession>A0A2W1JMP3</accession>
<dbReference type="PROSITE" id="PS00108">
    <property type="entry name" value="PROTEIN_KINASE_ST"/>
    <property type="match status" value="1"/>
</dbReference>
<keyword evidence="3 10" id="KW-0808">Transferase</keyword>
<dbReference type="InterPro" id="IPR011009">
    <property type="entry name" value="Kinase-like_dom_sf"/>
</dbReference>
<comment type="catalytic activity">
    <reaction evidence="7">
        <text>L-threonyl-[protein] + ATP = O-phospho-L-threonyl-[protein] + ADP + H(+)</text>
        <dbReference type="Rhea" id="RHEA:46608"/>
        <dbReference type="Rhea" id="RHEA-COMP:11060"/>
        <dbReference type="Rhea" id="RHEA-COMP:11605"/>
        <dbReference type="ChEBI" id="CHEBI:15378"/>
        <dbReference type="ChEBI" id="CHEBI:30013"/>
        <dbReference type="ChEBI" id="CHEBI:30616"/>
        <dbReference type="ChEBI" id="CHEBI:61977"/>
        <dbReference type="ChEBI" id="CHEBI:456216"/>
        <dbReference type="EC" id="2.7.11.1"/>
    </reaction>
</comment>
<dbReference type="OrthoDB" id="502205at2"/>
<feature type="domain" description="Protein kinase" evidence="9">
    <location>
        <begin position="16"/>
        <end position="274"/>
    </location>
</feature>
<dbReference type="PROSITE" id="PS50011">
    <property type="entry name" value="PROTEIN_KINASE_DOM"/>
    <property type="match status" value="1"/>
</dbReference>
<dbReference type="SMART" id="SM00220">
    <property type="entry name" value="S_TKc"/>
    <property type="match status" value="1"/>
</dbReference>
<keyword evidence="4" id="KW-0547">Nucleotide-binding</keyword>
<organism evidence="10 11">
    <name type="scientific">Acaryochloris thomasi RCC1774</name>
    <dbReference type="NCBI Taxonomy" id="1764569"/>
    <lineage>
        <taxon>Bacteria</taxon>
        <taxon>Bacillati</taxon>
        <taxon>Cyanobacteriota</taxon>
        <taxon>Cyanophyceae</taxon>
        <taxon>Acaryochloridales</taxon>
        <taxon>Acaryochloridaceae</taxon>
        <taxon>Acaryochloris</taxon>
        <taxon>Acaryochloris thomasi</taxon>
    </lineage>
</organism>